<dbReference type="Pfam" id="PF13641">
    <property type="entry name" value="Glyco_tranf_2_3"/>
    <property type="match status" value="1"/>
</dbReference>
<name>A0A2H0WRH0_9BACT</name>
<dbReference type="EMBL" id="PEZI01000046">
    <property type="protein sequence ID" value="PIS14509.1"/>
    <property type="molecule type" value="Genomic_DNA"/>
</dbReference>
<dbReference type="PANTHER" id="PTHR43179">
    <property type="entry name" value="RHAMNOSYLTRANSFERASE WBBL"/>
    <property type="match status" value="1"/>
</dbReference>
<evidence type="ECO:0000313" key="2">
    <source>
        <dbReference type="Proteomes" id="UP000230775"/>
    </source>
</evidence>
<dbReference type="AlphaFoldDB" id="A0A2H0WRH0"/>
<dbReference type="SUPFAM" id="SSF53448">
    <property type="entry name" value="Nucleotide-diphospho-sugar transferases"/>
    <property type="match status" value="1"/>
</dbReference>
<reference evidence="2" key="1">
    <citation type="submission" date="2017-09" db="EMBL/GenBank/DDBJ databases">
        <title>Depth-based differentiation of microbial function through sediment-hosted aquifers and enrichment of novel symbionts in the deep terrestrial subsurface.</title>
        <authorList>
            <person name="Probst A.J."/>
            <person name="Ladd B."/>
            <person name="Jarett J.K."/>
            <person name="Geller-Mcgrath D.E."/>
            <person name="Sieber C.M.K."/>
            <person name="Emerson J.B."/>
            <person name="Anantharaman K."/>
            <person name="Thomas B.C."/>
            <person name="Malmstrom R."/>
            <person name="Stieglmeier M."/>
            <person name="Klingl A."/>
            <person name="Woyke T."/>
            <person name="Ryan C.M."/>
            <person name="Banfield J.F."/>
        </authorList>
    </citation>
    <scope>NUCLEOTIDE SEQUENCE [LARGE SCALE GENOMIC DNA]</scope>
</reference>
<evidence type="ECO:0000313" key="1">
    <source>
        <dbReference type="EMBL" id="PIS14509.1"/>
    </source>
</evidence>
<gene>
    <name evidence="1" type="ORF">COT64_02280</name>
</gene>
<sequence>LLNSDTKVKNGALEKLVEFEEKVRPAIIGARMLNPDGTVQGSCFYLPTIGRAIKEYWFGKSGYFSKYAPEGKEPVKVEAVSGGAMLIPREIINKIGMLDEKYFFYFEDLDYCRRANQAGYKIYYLPTAEIIHEHGASGKKLAEENDQWRRLIPSSKTYHGRLKHYAVTLIIKIGQKWQKFIQ</sequence>
<evidence type="ECO:0008006" key="3">
    <source>
        <dbReference type="Google" id="ProtNLM"/>
    </source>
</evidence>
<organism evidence="1 2">
    <name type="scientific">Candidatus Shapirobacteria bacterium CG09_land_8_20_14_0_10_39_12</name>
    <dbReference type="NCBI Taxonomy" id="1974885"/>
    <lineage>
        <taxon>Bacteria</taxon>
        <taxon>Candidatus Shapironibacteriota</taxon>
    </lineage>
</organism>
<dbReference type="PANTHER" id="PTHR43179:SF7">
    <property type="entry name" value="RHAMNOSYLTRANSFERASE WBBL"/>
    <property type="match status" value="1"/>
</dbReference>
<dbReference type="Gene3D" id="3.90.550.10">
    <property type="entry name" value="Spore Coat Polysaccharide Biosynthesis Protein SpsA, Chain A"/>
    <property type="match status" value="1"/>
</dbReference>
<proteinExistence type="predicted"/>
<dbReference type="Proteomes" id="UP000230775">
    <property type="component" value="Unassembled WGS sequence"/>
</dbReference>
<feature type="non-terminal residue" evidence="1">
    <location>
        <position position="1"/>
    </location>
</feature>
<protein>
    <recommendedName>
        <fullName evidence="3">Glycosyltransferase family 2 protein</fullName>
    </recommendedName>
</protein>
<accession>A0A2H0WRH0</accession>
<dbReference type="InterPro" id="IPR029044">
    <property type="entry name" value="Nucleotide-diphossugar_trans"/>
</dbReference>
<comment type="caution">
    <text evidence="1">The sequence shown here is derived from an EMBL/GenBank/DDBJ whole genome shotgun (WGS) entry which is preliminary data.</text>
</comment>